<reference evidence="1 2" key="1">
    <citation type="journal article" date="2011" name="J. Bacteriol.">
        <title>Complete genome sequence of Algoriphagus sp. PR1, bacterial prey of a colony-forming choanoflagellate.</title>
        <authorList>
            <person name="Alegado R.A."/>
            <person name="Ferriera S."/>
            <person name="Nusbaum C."/>
            <person name="Young S.K."/>
            <person name="Zeng Q."/>
            <person name="Imamovic A."/>
            <person name="Fairclough S.R."/>
            <person name="King N."/>
        </authorList>
    </citation>
    <scope>NUCLEOTIDE SEQUENCE [LARGE SCALE GENOMIC DNA]</scope>
    <source>
        <strain evidence="1 2">PR1</strain>
    </source>
</reference>
<dbReference type="eggNOG" id="COG0394">
    <property type="taxonomic scope" value="Bacteria"/>
</dbReference>
<protein>
    <submittedName>
        <fullName evidence="1">Protein-tyrosine-phosphatase</fullName>
    </submittedName>
</protein>
<dbReference type="InterPro" id="IPR036196">
    <property type="entry name" value="Ptyr_pPase_sf"/>
</dbReference>
<dbReference type="SUPFAM" id="SSF52788">
    <property type="entry name" value="Phosphotyrosine protein phosphatases I"/>
    <property type="match status" value="1"/>
</dbReference>
<dbReference type="PANTHER" id="PTHR43428:SF1">
    <property type="entry name" value="ARSENATE REDUCTASE"/>
    <property type="match status" value="1"/>
</dbReference>
<dbReference type="RefSeq" id="WP_008201379.1">
    <property type="nucleotide sequence ID" value="NZ_CM001023.1"/>
</dbReference>
<dbReference type="Gene3D" id="3.40.50.2300">
    <property type="match status" value="1"/>
</dbReference>
<gene>
    <name evidence="1" type="ORF">ALPR1_13899</name>
</gene>
<keyword evidence="2" id="KW-1185">Reference proteome</keyword>
<dbReference type="Proteomes" id="UP000003919">
    <property type="component" value="Chromosome"/>
</dbReference>
<sequence>MLSSKLEKSVLKIRQLPITEHRKEELEVLVKYVSQKLKSKQPILLNFICTHNSRRSQFAQVWGQVASSYFKIPAKCYSGGVEITAFNPRAIKSLVSSGFKVEGSDGENPIYEIEFSQYQKAILGFSKRYDDPSSAKEGFAAIMTCDHADENCPIIPGAEKRISLRYEDPKAFDNTDIEEEKYEERSHQIASELFYVFEIVAQNRGAED</sequence>
<proteinExistence type="predicted"/>
<dbReference type="EMBL" id="AAXU02000001">
    <property type="protein sequence ID" value="EAZ79169.1"/>
    <property type="molecule type" value="Genomic_DNA"/>
</dbReference>
<comment type="caution">
    <text evidence="1">The sequence shown here is derived from an EMBL/GenBank/DDBJ whole genome shotgun (WGS) entry which is preliminary data.</text>
</comment>
<dbReference type="AlphaFoldDB" id="A3I2X0"/>
<accession>A3I2X0</accession>
<evidence type="ECO:0000313" key="2">
    <source>
        <dbReference type="Proteomes" id="UP000003919"/>
    </source>
</evidence>
<dbReference type="EMBL" id="CM001023">
    <property type="protein sequence ID" value="EAZ79169.1"/>
    <property type="molecule type" value="Genomic_DNA"/>
</dbReference>
<dbReference type="STRING" id="388413.ALPR1_13899"/>
<evidence type="ECO:0000313" key="1">
    <source>
        <dbReference type="EMBL" id="EAZ79169.1"/>
    </source>
</evidence>
<name>A3I2X0_9BACT</name>
<dbReference type="PANTHER" id="PTHR43428">
    <property type="entry name" value="ARSENATE REDUCTASE"/>
    <property type="match status" value="1"/>
</dbReference>
<dbReference type="OrthoDB" id="9793058at2"/>
<dbReference type="HOGENOM" id="CLU_093779_0_0_10"/>
<organism evidence="1 2">
    <name type="scientific">Algoriphagus machipongonensis</name>
    <dbReference type="NCBI Taxonomy" id="388413"/>
    <lineage>
        <taxon>Bacteria</taxon>
        <taxon>Pseudomonadati</taxon>
        <taxon>Bacteroidota</taxon>
        <taxon>Cytophagia</taxon>
        <taxon>Cytophagales</taxon>
        <taxon>Cyclobacteriaceae</taxon>
        <taxon>Algoriphagus</taxon>
    </lineage>
</organism>